<keyword evidence="1" id="KW-0245">EGF-like domain</keyword>
<feature type="domain" description="EGF-like" evidence="3">
    <location>
        <begin position="249"/>
        <end position="285"/>
    </location>
</feature>
<evidence type="ECO:0000256" key="1">
    <source>
        <dbReference type="PROSITE-ProRule" id="PRU00076"/>
    </source>
</evidence>
<dbReference type="Proteomes" id="UP000507470">
    <property type="component" value="Unassembled WGS sequence"/>
</dbReference>
<dbReference type="CDD" id="cd00054">
    <property type="entry name" value="EGF_CA"/>
    <property type="match status" value="1"/>
</dbReference>
<protein>
    <recommendedName>
        <fullName evidence="3">EGF-like domain-containing protein</fullName>
    </recommendedName>
</protein>
<dbReference type="EMBL" id="CACVKT020003764">
    <property type="protein sequence ID" value="CAC5385781.1"/>
    <property type="molecule type" value="Genomic_DNA"/>
</dbReference>
<comment type="caution">
    <text evidence="1">Lacks conserved residue(s) required for the propagation of feature annotation.</text>
</comment>
<dbReference type="PROSITE" id="PS50026">
    <property type="entry name" value="EGF_3"/>
    <property type="match status" value="1"/>
</dbReference>
<evidence type="ECO:0000313" key="5">
    <source>
        <dbReference type="Proteomes" id="UP000507470"/>
    </source>
</evidence>
<keyword evidence="2" id="KW-0732">Signal</keyword>
<dbReference type="PROSITE" id="PS00022">
    <property type="entry name" value="EGF_1"/>
    <property type="match status" value="1"/>
</dbReference>
<name>A0A6J8BR24_MYTCO</name>
<feature type="chain" id="PRO_5026767151" description="EGF-like domain-containing protein" evidence="2">
    <location>
        <begin position="17"/>
        <end position="490"/>
    </location>
</feature>
<dbReference type="InterPro" id="IPR000742">
    <property type="entry name" value="EGF"/>
</dbReference>
<keyword evidence="1" id="KW-1015">Disulfide bond</keyword>
<accession>A0A6J8BR24</accession>
<dbReference type="SMART" id="SM00181">
    <property type="entry name" value="EGF"/>
    <property type="match status" value="1"/>
</dbReference>
<evidence type="ECO:0000259" key="3">
    <source>
        <dbReference type="PROSITE" id="PS50026"/>
    </source>
</evidence>
<keyword evidence="5" id="KW-1185">Reference proteome</keyword>
<organism evidence="4 5">
    <name type="scientific">Mytilus coruscus</name>
    <name type="common">Sea mussel</name>
    <dbReference type="NCBI Taxonomy" id="42192"/>
    <lineage>
        <taxon>Eukaryota</taxon>
        <taxon>Metazoa</taxon>
        <taxon>Spiralia</taxon>
        <taxon>Lophotrochozoa</taxon>
        <taxon>Mollusca</taxon>
        <taxon>Bivalvia</taxon>
        <taxon>Autobranchia</taxon>
        <taxon>Pteriomorphia</taxon>
        <taxon>Mytilida</taxon>
        <taxon>Mytiloidea</taxon>
        <taxon>Mytilidae</taxon>
        <taxon>Mytilinae</taxon>
        <taxon>Mytilus</taxon>
    </lineage>
</organism>
<evidence type="ECO:0000313" key="4">
    <source>
        <dbReference type="EMBL" id="CAC5385781.1"/>
    </source>
</evidence>
<sequence length="490" mass="55309">MKSLGVFIFIVPTVAAVLHSCQDVYYSNPQSKTGSYRIYNKQQQVYDVWCEFHTNYGYAFVSNQSHVDININDLYTDRTRAIVRHITTSGVQKEIEVAQLNRYHTTPLSFQYNKHDGYAEPQNHGKLGPYIYLGFLPTSTASHRNVQGYRAGGADYTFTNCDSNPNSYLALFFNRNNSDPVGYFQKCCPSALITAWTTHSQPLQKNRYMDPPFYFLFEMHMGGCGGYEISLHQDLRGVIGAAIGFRFDIKDPCATNPCQHGGSCYPDGRVYTCECPVGISGVLCETASWSGRNKNKWRNYARRINFINTTWTNTVDNVDVAESAIYRDGLDVVFMKSRDTNNEVIGYNTSFFIYDVKAALGAISVKNGRVKYCFITEMDDTKTMETVQQDLEALKNGGKVVKGVKSIYVSQNDAATVETLIGKSRMISAICSKAANCDRAFMASSQQAETVTTWKTSGMYNNYEINMSMQPDSSNKLCRDWVNYWMKKDA</sequence>
<feature type="signal peptide" evidence="2">
    <location>
        <begin position="1"/>
        <end position="16"/>
    </location>
</feature>
<gene>
    <name evidence="4" type="ORF">MCOR_21283</name>
</gene>
<dbReference type="Gene3D" id="2.10.25.10">
    <property type="entry name" value="Laminin"/>
    <property type="match status" value="1"/>
</dbReference>
<dbReference type="OrthoDB" id="6059867at2759"/>
<reference evidence="4 5" key="1">
    <citation type="submission" date="2020-06" db="EMBL/GenBank/DDBJ databases">
        <authorList>
            <person name="Li R."/>
            <person name="Bekaert M."/>
        </authorList>
    </citation>
    <scope>NUCLEOTIDE SEQUENCE [LARGE SCALE GENOMIC DNA]</scope>
    <source>
        <strain evidence="5">wild</strain>
    </source>
</reference>
<dbReference type="AlphaFoldDB" id="A0A6J8BR24"/>
<proteinExistence type="predicted"/>
<evidence type="ECO:0000256" key="2">
    <source>
        <dbReference type="SAM" id="SignalP"/>
    </source>
</evidence>
<dbReference type="SUPFAM" id="SSF57196">
    <property type="entry name" value="EGF/Laminin"/>
    <property type="match status" value="1"/>
</dbReference>
<feature type="disulfide bond" evidence="1">
    <location>
        <begin position="275"/>
        <end position="284"/>
    </location>
</feature>
<dbReference type="Pfam" id="PF00008">
    <property type="entry name" value="EGF"/>
    <property type="match status" value="1"/>
</dbReference>